<protein>
    <submittedName>
        <fullName evidence="4">HET domain-containing protein</fullName>
    </submittedName>
</protein>
<evidence type="ECO:0000313" key="4">
    <source>
        <dbReference type="EMBL" id="KID65370.1"/>
    </source>
</evidence>
<dbReference type="PROSITE" id="PS50088">
    <property type="entry name" value="ANK_REPEAT"/>
    <property type="match status" value="7"/>
</dbReference>
<dbReference type="Pfam" id="PF00023">
    <property type="entry name" value="Ank"/>
    <property type="match status" value="1"/>
</dbReference>
<feature type="compositionally biased region" description="Polar residues" evidence="2">
    <location>
        <begin position="7"/>
        <end position="18"/>
    </location>
</feature>
<feature type="repeat" description="ANK" evidence="1">
    <location>
        <begin position="358"/>
        <end position="390"/>
    </location>
</feature>
<keyword evidence="5" id="KW-1185">Reference proteome</keyword>
<dbReference type="Pfam" id="PF12796">
    <property type="entry name" value="Ank_2"/>
    <property type="match status" value="2"/>
</dbReference>
<dbReference type="InterPro" id="IPR010730">
    <property type="entry name" value="HET"/>
</dbReference>
<feature type="repeat" description="ANK" evidence="1">
    <location>
        <begin position="251"/>
        <end position="278"/>
    </location>
</feature>
<dbReference type="Pfam" id="PF06985">
    <property type="entry name" value="HET"/>
    <property type="match status" value="1"/>
</dbReference>
<feature type="repeat" description="ANK" evidence="1">
    <location>
        <begin position="50"/>
        <end position="82"/>
    </location>
</feature>
<keyword evidence="1" id="KW-0040">ANK repeat</keyword>
<dbReference type="PRINTS" id="PR01415">
    <property type="entry name" value="ANKYRIN"/>
</dbReference>
<dbReference type="VEuPathDB" id="FungiDB:MAN_06381"/>
<dbReference type="AlphaFoldDB" id="A0A0B4ETV9"/>
<reference evidence="4 5" key="1">
    <citation type="journal article" date="2014" name="Proc. Natl. Acad. Sci. U.S.A.">
        <title>Trajectory and genomic determinants of fungal-pathogen speciation and host adaptation.</title>
        <authorList>
            <person name="Hu X."/>
            <person name="Xiao G."/>
            <person name="Zheng P."/>
            <person name="Shang Y."/>
            <person name="Su Y."/>
            <person name="Zhang X."/>
            <person name="Liu X."/>
            <person name="Zhan S."/>
            <person name="St Leger R.J."/>
            <person name="Wang C."/>
        </authorList>
    </citation>
    <scope>NUCLEOTIDE SEQUENCE [LARGE SCALE GENOMIC DNA]</scope>
    <source>
        <strain evidence="4 5">ARSEF 549</strain>
    </source>
</reference>
<feature type="region of interest" description="Disordered" evidence="2">
    <location>
        <begin position="1"/>
        <end position="50"/>
    </location>
</feature>
<organism evidence="4 5">
    <name type="scientific">Metarhizium anisopliae (strain ARSEF 549)</name>
    <dbReference type="NCBI Taxonomy" id="3151832"/>
    <lineage>
        <taxon>Eukaryota</taxon>
        <taxon>Fungi</taxon>
        <taxon>Dikarya</taxon>
        <taxon>Ascomycota</taxon>
        <taxon>Pezizomycotina</taxon>
        <taxon>Sordariomycetes</taxon>
        <taxon>Hypocreomycetidae</taxon>
        <taxon>Hypocreales</taxon>
        <taxon>Clavicipitaceae</taxon>
        <taxon>Metarhizium</taxon>
    </lineage>
</organism>
<evidence type="ECO:0000259" key="3">
    <source>
        <dbReference type="Pfam" id="PF06985"/>
    </source>
</evidence>
<feature type="domain" description="Heterokaryon incompatibility" evidence="3">
    <location>
        <begin position="655"/>
        <end position="819"/>
    </location>
</feature>
<evidence type="ECO:0000313" key="5">
    <source>
        <dbReference type="Proteomes" id="UP000031186"/>
    </source>
</evidence>
<proteinExistence type="predicted"/>
<accession>A0A0B4ETV9</accession>
<dbReference type="Gene3D" id="1.25.40.20">
    <property type="entry name" value="Ankyrin repeat-containing domain"/>
    <property type="match status" value="3"/>
</dbReference>
<name>A0A0B4ETV9_METAF</name>
<dbReference type="PANTHER" id="PTHR33112">
    <property type="entry name" value="DOMAIN PROTEIN, PUTATIVE-RELATED"/>
    <property type="match status" value="1"/>
</dbReference>
<dbReference type="Proteomes" id="UP000031186">
    <property type="component" value="Unassembled WGS sequence"/>
</dbReference>
<dbReference type="EMBL" id="AZNF01000007">
    <property type="protein sequence ID" value="KID65370.1"/>
    <property type="molecule type" value="Genomic_DNA"/>
</dbReference>
<feature type="repeat" description="ANK" evidence="1">
    <location>
        <begin position="218"/>
        <end position="250"/>
    </location>
</feature>
<dbReference type="InterPro" id="IPR002110">
    <property type="entry name" value="Ankyrin_rpt"/>
</dbReference>
<evidence type="ECO:0000256" key="1">
    <source>
        <dbReference type="PROSITE-ProRule" id="PRU00023"/>
    </source>
</evidence>
<dbReference type="SUPFAM" id="SSF48403">
    <property type="entry name" value="Ankyrin repeat"/>
    <property type="match status" value="1"/>
</dbReference>
<dbReference type="PANTHER" id="PTHR33112:SF9">
    <property type="entry name" value="HETEROKARYON INCOMPATIBILITY DOMAIN-CONTAINING PROTEIN"/>
    <property type="match status" value="1"/>
</dbReference>
<dbReference type="SMART" id="SM00248">
    <property type="entry name" value="ANK"/>
    <property type="match status" value="9"/>
</dbReference>
<feature type="region of interest" description="Disordered" evidence="2">
    <location>
        <begin position="957"/>
        <end position="978"/>
    </location>
</feature>
<sequence length="1196" mass="131477">MPRLFQRSRSQARNNARGRTTPALAPAPASYQATGTPALPTPTFSNNTSNSGVNLHDAASKGLEQTIQRLLDQGASINALDREGSTALQLAIRNGHERVVKLLLDRGADVDRPCGPLSKKPVYLASYSMNPTMMEIVLSHNPYLEFEGTGMTPLLAAVTAGDEDVVRLLLQAGANVGARTVKDGHSVLHLAVTYFKQSMLPLLVRSGADVNASSTDPPGLTALHVAAQVGNDDALRELIKAGANLFARYNGGLTALHGAAGNGRVSAASILIDHGLDVLDDSGFRSKHSTFGPRVTPIFVAVVRKRDRMLLFLLHKAASFLSEEMKMEMVTGAAGSGHLETLKILDRQGFHILGRDGFDETGLSMAAAFGHKDVAIFLLRKGADPSQRCRWNTDTPINIATREGHGDFVRLLQDAQRLRAQTPTGVLFPEWTGTRPTTISEHAEFKATVMSASATSTIYPNQDPGGSFHCYACRDLDFRRGMSDDANVVFFLPMPAVLSCGCRGCQFLQLCLLKIKNAYGEGLWHDKDTSAPTFPSINTWKDEPCAELTLQSMGQGMPLLLHADNWPSKTSRRIEIFVKPGTRTSWPVVGFGREASFSNWSDERADIVRNFLRECTTNHSQCPYRTSPLPTRVIHVGSATQSPRLYIGNGETADYITLSHTWGGVSALTTTTDTLSQRKQGILFKDLPKTFQDAVTITRSLGVTYLWIDSLCILQDSKEDWRREAVKMKDVYANCYAMIAANDSPNAHGGCFTPADGVNRTSHPVHGPGPNCSNIKAYFRLTHLREPFHMEICHKIGDASTSAENSRSRLNQRGWTLQERVLAPRVLHFGRSEFAWECPETISCECQIKPTRPDRESRFKALLVDRSLRMAEPLGKTDILLWTHIVQEFTQRQLSYNTDLLHALSGLAAHMAVAAKAEYVCGIWKEPLSEFLMWRVLYETKITTFWDKLSNTLDTPPFRLQSSSSPSRQAGSSLSRPSQHKSYYAPTWSWASIIGPIAFSVGRLDRNGQDQVSHFRKDGKTERSTAHRRSLLGEVKISCTTDVLNSFGPPQNASLTVRCKTAQVTWTGKKKSNRVYLGSENGGTLSYAPSSATSDAPLLTADFEPDVPDQDLDVSIGYRLLLLYVITYERRPSGFKQRNAGKVDTILEGLVLASVPTGTGGGGYTVGQNIYRRVGIFETNLSGWQEIANIQSLTII</sequence>
<feature type="compositionally biased region" description="Low complexity" evidence="2">
    <location>
        <begin position="962"/>
        <end position="975"/>
    </location>
</feature>
<dbReference type="InterPro" id="IPR036770">
    <property type="entry name" value="Ankyrin_rpt-contain_sf"/>
</dbReference>
<evidence type="ECO:0000256" key="2">
    <source>
        <dbReference type="SAM" id="MobiDB-lite"/>
    </source>
</evidence>
<feature type="repeat" description="ANK" evidence="1">
    <location>
        <begin position="183"/>
        <end position="215"/>
    </location>
</feature>
<dbReference type="HOGENOM" id="CLU_279910_0_0_1"/>
<feature type="repeat" description="ANK" evidence="1">
    <location>
        <begin position="149"/>
        <end position="181"/>
    </location>
</feature>
<dbReference type="Pfam" id="PF13637">
    <property type="entry name" value="Ank_4"/>
    <property type="match status" value="1"/>
</dbReference>
<comment type="caution">
    <text evidence="4">The sequence shown here is derived from an EMBL/GenBank/DDBJ whole genome shotgun (WGS) entry which is preliminary data.</text>
</comment>
<dbReference type="PROSITE" id="PS50297">
    <property type="entry name" value="ANK_REP_REGION"/>
    <property type="match status" value="6"/>
</dbReference>
<feature type="non-terminal residue" evidence="4">
    <location>
        <position position="1"/>
    </location>
</feature>
<feature type="repeat" description="ANK" evidence="1">
    <location>
        <begin position="83"/>
        <end position="111"/>
    </location>
</feature>
<gene>
    <name evidence="4" type="ORF">MAN_06381</name>
</gene>